<dbReference type="AlphaFoldDB" id="A0A7Y4KZU2"/>
<dbReference type="RefSeq" id="WP_171673194.1">
    <property type="nucleotide sequence ID" value="NZ_BAAAGT010000002.1"/>
</dbReference>
<reference evidence="2 3" key="1">
    <citation type="submission" date="2020-05" db="EMBL/GenBank/DDBJ databases">
        <title>Genome sequence of Kribbella sandramycini ATCC 39419.</title>
        <authorList>
            <person name="Maclea K.S."/>
            <person name="Fair J.L."/>
        </authorList>
    </citation>
    <scope>NUCLEOTIDE SEQUENCE [LARGE SCALE GENOMIC DNA]</scope>
    <source>
        <strain evidence="2 3">ATCC 39419</strain>
    </source>
</reference>
<dbReference type="Proteomes" id="UP000553957">
    <property type="component" value="Unassembled WGS sequence"/>
</dbReference>
<dbReference type="EMBL" id="JABJRC010000002">
    <property type="protein sequence ID" value="NOL40711.1"/>
    <property type="molecule type" value="Genomic_DNA"/>
</dbReference>
<comment type="caution">
    <text evidence="2">The sequence shown here is derived from an EMBL/GenBank/DDBJ whole genome shotgun (WGS) entry which is preliminary data.</text>
</comment>
<dbReference type="EMBL" id="JACHKF010000001">
    <property type="protein sequence ID" value="MBB6569454.1"/>
    <property type="molecule type" value="Genomic_DNA"/>
</dbReference>
<protein>
    <recommendedName>
        <fullName evidence="5">Resolvase/invertase-type recombinase catalytic domain-containing protein</fullName>
    </recommendedName>
</protein>
<evidence type="ECO:0000313" key="4">
    <source>
        <dbReference type="Proteomes" id="UP000553957"/>
    </source>
</evidence>
<evidence type="ECO:0008006" key="5">
    <source>
        <dbReference type="Google" id="ProtNLM"/>
    </source>
</evidence>
<keyword evidence="3" id="KW-1185">Reference proteome</keyword>
<accession>A0A7Y4KZU2</accession>
<proteinExistence type="predicted"/>
<dbReference type="Proteomes" id="UP000534306">
    <property type="component" value="Unassembled WGS sequence"/>
</dbReference>
<name>A0A7Y4KZU2_9ACTN</name>
<evidence type="ECO:0000313" key="3">
    <source>
        <dbReference type="Proteomes" id="UP000534306"/>
    </source>
</evidence>
<evidence type="ECO:0000313" key="1">
    <source>
        <dbReference type="EMBL" id="MBB6569454.1"/>
    </source>
</evidence>
<evidence type="ECO:0000313" key="2">
    <source>
        <dbReference type="EMBL" id="NOL40711.1"/>
    </source>
</evidence>
<reference evidence="1 4" key="2">
    <citation type="submission" date="2020-08" db="EMBL/GenBank/DDBJ databases">
        <title>Sequencing the genomes of 1000 actinobacteria strains.</title>
        <authorList>
            <person name="Klenk H.-P."/>
        </authorList>
    </citation>
    <scope>NUCLEOTIDE SEQUENCE [LARGE SCALE GENOMIC DNA]</scope>
    <source>
        <strain evidence="1 4">DSM 15626</strain>
    </source>
</reference>
<sequence>MTSSELYGFLHEDAFTSARQADDARSRMAAFAERWDFRLTKVYAEVGGNASSAFEQLREAVNEHGVPVVVHSAAHLAPYGDVRTILNELEEPSGLPVMASEAY</sequence>
<organism evidence="2 3">
    <name type="scientific">Kribbella sandramycini</name>
    <dbReference type="NCBI Taxonomy" id="60450"/>
    <lineage>
        <taxon>Bacteria</taxon>
        <taxon>Bacillati</taxon>
        <taxon>Actinomycetota</taxon>
        <taxon>Actinomycetes</taxon>
        <taxon>Propionibacteriales</taxon>
        <taxon>Kribbellaceae</taxon>
        <taxon>Kribbella</taxon>
    </lineage>
</organism>
<gene>
    <name evidence="1" type="ORF">HNR71_005091</name>
    <name evidence="2" type="ORF">HPO96_10685</name>
</gene>